<dbReference type="PANTHER" id="PTHR46825:SF11">
    <property type="entry name" value="PENICILLIN-BINDING PROTEIN 4"/>
    <property type="match status" value="1"/>
</dbReference>
<accession>A0AAW9NNH9</accession>
<keyword evidence="2" id="KW-0472">Membrane</keyword>
<evidence type="ECO:0000256" key="1">
    <source>
        <dbReference type="ARBA" id="ARBA00004370"/>
    </source>
</evidence>
<dbReference type="SUPFAM" id="SSF56601">
    <property type="entry name" value="beta-lactamase/transpeptidase-like"/>
    <property type="match status" value="1"/>
</dbReference>
<evidence type="ECO:0000313" key="4">
    <source>
        <dbReference type="EMBL" id="MEC1176874.1"/>
    </source>
</evidence>
<keyword evidence="4" id="KW-0378">Hydrolase</keyword>
<proteinExistence type="predicted"/>
<dbReference type="Proteomes" id="UP001344888">
    <property type="component" value="Unassembled WGS sequence"/>
</dbReference>
<feature type="domain" description="Beta-lactamase-related" evidence="3">
    <location>
        <begin position="9"/>
        <end position="328"/>
    </location>
</feature>
<dbReference type="GO" id="GO:0016787">
    <property type="term" value="F:hydrolase activity"/>
    <property type="evidence" value="ECO:0007669"/>
    <property type="project" value="UniProtKB-KW"/>
</dbReference>
<dbReference type="RefSeq" id="WP_326121039.1">
    <property type="nucleotide sequence ID" value="NZ_JARSFG010000001.1"/>
</dbReference>
<organism evidence="4 5">
    <name type="scientific">Metasolibacillus meyeri</name>
    <dbReference type="NCBI Taxonomy" id="1071052"/>
    <lineage>
        <taxon>Bacteria</taxon>
        <taxon>Bacillati</taxon>
        <taxon>Bacillota</taxon>
        <taxon>Bacilli</taxon>
        <taxon>Bacillales</taxon>
        <taxon>Caryophanaceae</taxon>
        <taxon>Metasolibacillus</taxon>
    </lineage>
</organism>
<protein>
    <submittedName>
        <fullName evidence="4">Serine hydrolase</fullName>
        <ecNumber evidence="4">3.1.1.103</ecNumber>
    </submittedName>
</protein>
<sequence length="355" mass="40270">MKLAERLNQLFCEKFEQGLFSGNVLVAKGSKALYTGTFGLANYDSEEKLTIQSLFELASVTKPFTAIGIMILEEQGKLCYDDYIQKWLPDFPYPEITLRQALTHTSGLPDYMELFKSHWNHQCIATNVDVIRLLAEHRPTLYFKAGEKYEYSNTGYVCLASVIEAVASMPYSSFMQKYVFAPAKMHRTKVMNRRYKPENVEDFAYGFIRTSEEASFVLPDELLAYDFVKYLDGIQGDGMMHSTVIDLLSFACALRNGDLLRASSLDLALAPVVTEDGQRTPCGFGWFIDTIPSLEMRISHSGGWPGYSTILACYVETGYTIILLSNIENIDIQENMSDWLQQMEQYIVESDKKGL</sequence>
<evidence type="ECO:0000256" key="2">
    <source>
        <dbReference type="ARBA" id="ARBA00023136"/>
    </source>
</evidence>
<reference evidence="4 5" key="1">
    <citation type="submission" date="2023-03" db="EMBL/GenBank/DDBJ databases">
        <title>Bacillus Genome Sequencing.</title>
        <authorList>
            <person name="Dunlap C."/>
        </authorList>
    </citation>
    <scope>NUCLEOTIDE SEQUENCE [LARGE SCALE GENOMIC DNA]</scope>
    <source>
        <strain evidence="4 5">B-59205</strain>
    </source>
</reference>
<dbReference type="EMBL" id="JARSFG010000001">
    <property type="protein sequence ID" value="MEC1176874.1"/>
    <property type="molecule type" value="Genomic_DNA"/>
</dbReference>
<dbReference type="InterPro" id="IPR012338">
    <property type="entry name" value="Beta-lactam/transpept-like"/>
</dbReference>
<dbReference type="EC" id="3.1.1.103" evidence="4"/>
<dbReference type="AlphaFoldDB" id="A0AAW9NNH9"/>
<evidence type="ECO:0000313" key="5">
    <source>
        <dbReference type="Proteomes" id="UP001344888"/>
    </source>
</evidence>
<gene>
    <name evidence="4" type="ORF">P9B03_00030</name>
</gene>
<keyword evidence="5" id="KW-1185">Reference proteome</keyword>
<dbReference type="Pfam" id="PF00144">
    <property type="entry name" value="Beta-lactamase"/>
    <property type="match status" value="1"/>
</dbReference>
<dbReference type="InterPro" id="IPR050491">
    <property type="entry name" value="AmpC-like"/>
</dbReference>
<comment type="caution">
    <text evidence="4">The sequence shown here is derived from an EMBL/GenBank/DDBJ whole genome shotgun (WGS) entry which is preliminary data.</text>
</comment>
<dbReference type="InterPro" id="IPR001466">
    <property type="entry name" value="Beta-lactam-related"/>
</dbReference>
<name>A0AAW9NNH9_9BACL</name>
<dbReference type="GO" id="GO:0016020">
    <property type="term" value="C:membrane"/>
    <property type="evidence" value="ECO:0007669"/>
    <property type="project" value="UniProtKB-SubCell"/>
</dbReference>
<dbReference type="Gene3D" id="3.40.710.10">
    <property type="entry name" value="DD-peptidase/beta-lactamase superfamily"/>
    <property type="match status" value="1"/>
</dbReference>
<dbReference type="PANTHER" id="PTHR46825">
    <property type="entry name" value="D-ALANYL-D-ALANINE-CARBOXYPEPTIDASE/ENDOPEPTIDASE AMPH"/>
    <property type="match status" value="1"/>
</dbReference>
<comment type="subcellular location">
    <subcellularLocation>
        <location evidence="1">Membrane</location>
    </subcellularLocation>
</comment>
<evidence type="ECO:0000259" key="3">
    <source>
        <dbReference type="Pfam" id="PF00144"/>
    </source>
</evidence>